<dbReference type="AlphaFoldDB" id="A0AAU8DQ70"/>
<dbReference type="RefSeq" id="WP_353649958.1">
    <property type="nucleotide sequence ID" value="NZ_CP159218.1"/>
</dbReference>
<gene>
    <name evidence="8" type="ORF">ABLG96_03060</name>
</gene>
<comment type="similarity">
    <text evidence="1">Belongs to the carbohydrate kinase PfkB family.</text>
</comment>
<dbReference type="EMBL" id="CP159218">
    <property type="protein sequence ID" value="XCG64345.1"/>
    <property type="molecule type" value="Genomic_DNA"/>
</dbReference>
<dbReference type="GO" id="GO:0008443">
    <property type="term" value="F:phosphofructokinase activity"/>
    <property type="evidence" value="ECO:0007669"/>
    <property type="project" value="TreeGrafter"/>
</dbReference>
<dbReference type="GO" id="GO:0005524">
    <property type="term" value="F:ATP binding"/>
    <property type="evidence" value="ECO:0007669"/>
    <property type="project" value="UniProtKB-KW"/>
</dbReference>
<evidence type="ECO:0000256" key="6">
    <source>
        <dbReference type="PIRNR" id="PIRNR000535"/>
    </source>
</evidence>
<evidence type="ECO:0000256" key="5">
    <source>
        <dbReference type="ARBA" id="ARBA00022840"/>
    </source>
</evidence>
<dbReference type="GO" id="GO:0005829">
    <property type="term" value="C:cytosol"/>
    <property type="evidence" value="ECO:0007669"/>
    <property type="project" value="TreeGrafter"/>
</dbReference>
<reference evidence="8" key="1">
    <citation type="submission" date="2024-05" db="EMBL/GenBank/DDBJ databases">
        <authorList>
            <person name="Cai S.Y."/>
            <person name="Jin L.M."/>
            <person name="Li H.R."/>
        </authorList>
    </citation>
    <scope>NUCLEOTIDE SEQUENCE</scope>
    <source>
        <strain evidence="8">A5-74</strain>
    </source>
</reference>
<evidence type="ECO:0000259" key="7">
    <source>
        <dbReference type="Pfam" id="PF00294"/>
    </source>
</evidence>
<dbReference type="Gene3D" id="3.40.1190.20">
    <property type="match status" value="1"/>
</dbReference>
<evidence type="ECO:0000256" key="3">
    <source>
        <dbReference type="ARBA" id="ARBA00022741"/>
    </source>
</evidence>
<dbReference type="PROSITE" id="PS00584">
    <property type="entry name" value="PFKB_KINASES_2"/>
    <property type="match status" value="1"/>
</dbReference>
<dbReference type="InterPro" id="IPR011611">
    <property type="entry name" value="PfkB_dom"/>
</dbReference>
<name>A0AAU8DQ70_9ACTN</name>
<evidence type="ECO:0000313" key="8">
    <source>
        <dbReference type="EMBL" id="XCG64345.1"/>
    </source>
</evidence>
<proteinExistence type="inferred from homology"/>
<feature type="domain" description="Carbohydrate kinase PfkB" evidence="7">
    <location>
        <begin position="8"/>
        <end position="296"/>
    </location>
</feature>
<dbReference type="PIRSF" id="PIRSF000535">
    <property type="entry name" value="1PFK/6PFK/LacC"/>
    <property type="match status" value="1"/>
</dbReference>
<keyword evidence="3" id="KW-0547">Nucleotide-binding</keyword>
<evidence type="ECO:0000256" key="2">
    <source>
        <dbReference type="ARBA" id="ARBA00022679"/>
    </source>
</evidence>
<keyword evidence="5" id="KW-0067">ATP-binding</keyword>
<evidence type="ECO:0000256" key="1">
    <source>
        <dbReference type="ARBA" id="ARBA00010688"/>
    </source>
</evidence>
<keyword evidence="4 8" id="KW-0418">Kinase</keyword>
<dbReference type="InterPro" id="IPR017583">
    <property type="entry name" value="Tagatose/fructose_Pkinase"/>
</dbReference>
<keyword evidence="2 6" id="KW-0808">Transferase</keyword>
<dbReference type="InterPro" id="IPR002173">
    <property type="entry name" value="Carboh/pur_kinase_PfkB_CS"/>
</dbReference>
<dbReference type="PANTHER" id="PTHR46566">
    <property type="entry name" value="1-PHOSPHOFRUCTOKINASE-RELATED"/>
    <property type="match status" value="1"/>
</dbReference>
<dbReference type="InterPro" id="IPR029056">
    <property type="entry name" value="Ribokinase-like"/>
</dbReference>
<protein>
    <submittedName>
        <fullName evidence="8">PfkB family carbohydrate kinase</fullName>
    </submittedName>
</protein>
<sequence length="313" mass="31406">MLIVCPNLAVDHTITLSVLTPGAVSRATTGRSLAGGKGANVARATQAIGGSSRVIGFLPEVGRGHLMTLFAAEEFDLGGVPVDGVVRTCTATLESDGRTTLINEPGAEVDGADWSALLQLVPTGTGFVIGSGSLPPGSSPDAYARLVMLVHSWGGFCAVDVGGPALAAAARSGADLVCPNLFEATSLTSGAAAEEVDEQGDDIPDRALEAARGLRALGADTVAVTAGAAGVGLIWADDEVWLPTVAVKAVNPIGAGDSFLAGVVLAHEQGENWPAAVRFGMAVAGASVENPGAAQVDPERVAELDAQLALAHC</sequence>
<organism evidence="8">
    <name type="scientific">Nakamurella sp. A5-74</name>
    <dbReference type="NCBI Taxonomy" id="3158264"/>
    <lineage>
        <taxon>Bacteria</taxon>
        <taxon>Bacillati</taxon>
        <taxon>Actinomycetota</taxon>
        <taxon>Actinomycetes</taxon>
        <taxon>Nakamurellales</taxon>
        <taxon>Nakamurellaceae</taxon>
        <taxon>Nakamurella</taxon>
    </lineage>
</organism>
<evidence type="ECO:0000256" key="4">
    <source>
        <dbReference type="ARBA" id="ARBA00022777"/>
    </source>
</evidence>
<accession>A0AAU8DQ70</accession>
<dbReference type="SUPFAM" id="SSF53613">
    <property type="entry name" value="Ribokinase-like"/>
    <property type="match status" value="1"/>
</dbReference>
<dbReference type="PANTHER" id="PTHR46566:SF2">
    <property type="entry name" value="ATP-DEPENDENT 6-PHOSPHOFRUCTOKINASE ISOZYME 2"/>
    <property type="match status" value="1"/>
</dbReference>
<dbReference type="Pfam" id="PF00294">
    <property type="entry name" value="PfkB"/>
    <property type="match status" value="1"/>
</dbReference>